<proteinExistence type="predicted"/>
<organism evidence="1 2">
    <name type="scientific">Necator americanus</name>
    <name type="common">Human hookworm</name>
    <dbReference type="NCBI Taxonomy" id="51031"/>
    <lineage>
        <taxon>Eukaryota</taxon>
        <taxon>Metazoa</taxon>
        <taxon>Ecdysozoa</taxon>
        <taxon>Nematoda</taxon>
        <taxon>Chromadorea</taxon>
        <taxon>Rhabditida</taxon>
        <taxon>Rhabditina</taxon>
        <taxon>Rhabditomorpha</taxon>
        <taxon>Strongyloidea</taxon>
        <taxon>Ancylostomatidae</taxon>
        <taxon>Bunostominae</taxon>
        <taxon>Necator</taxon>
    </lineage>
</organism>
<accession>A0ABR1CHV4</accession>
<sequence>MRTNNGRAVSSTYSSPQFVQEMRWYRTNDSELTDVSNCSVTPPNDSAHFIGDVRKAERRPDFITIRNYDDDKVQFQLRPLQDKL</sequence>
<reference evidence="1 2" key="1">
    <citation type="submission" date="2023-08" db="EMBL/GenBank/DDBJ databases">
        <title>A Necator americanus chromosomal reference genome.</title>
        <authorList>
            <person name="Ilik V."/>
            <person name="Petrzelkova K.J."/>
            <person name="Pardy F."/>
            <person name="Fuh T."/>
            <person name="Niatou-Singa F.S."/>
            <person name="Gouil Q."/>
            <person name="Baker L."/>
            <person name="Ritchie M.E."/>
            <person name="Jex A.R."/>
            <person name="Gazzola D."/>
            <person name="Li H."/>
            <person name="Toshio Fujiwara R."/>
            <person name="Zhan B."/>
            <person name="Aroian R.V."/>
            <person name="Pafco B."/>
            <person name="Schwarz E.M."/>
        </authorList>
    </citation>
    <scope>NUCLEOTIDE SEQUENCE [LARGE SCALE GENOMIC DNA]</scope>
    <source>
        <strain evidence="1 2">Aroian</strain>
        <tissue evidence="1">Whole animal</tissue>
    </source>
</reference>
<name>A0ABR1CHV4_NECAM</name>
<evidence type="ECO:0000313" key="2">
    <source>
        <dbReference type="Proteomes" id="UP001303046"/>
    </source>
</evidence>
<dbReference type="EMBL" id="JAVFWL010000002">
    <property type="protein sequence ID" value="KAK6737476.1"/>
    <property type="molecule type" value="Genomic_DNA"/>
</dbReference>
<protein>
    <submittedName>
        <fullName evidence="1">Uncharacterized protein</fullName>
    </submittedName>
</protein>
<evidence type="ECO:0000313" key="1">
    <source>
        <dbReference type="EMBL" id="KAK6737476.1"/>
    </source>
</evidence>
<keyword evidence="2" id="KW-1185">Reference proteome</keyword>
<gene>
    <name evidence="1" type="primary">Necator_chrII.g7695</name>
    <name evidence="1" type="ORF">RB195_019901</name>
</gene>
<comment type="caution">
    <text evidence="1">The sequence shown here is derived from an EMBL/GenBank/DDBJ whole genome shotgun (WGS) entry which is preliminary data.</text>
</comment>
<dbReference type="Proteomes" id="UP001303046">
    <property type="component" value="Unassembled WGS sequence"/>
</dbReference>